<dbReference type="AlphaFoldDB" id="A0A1W1BZQ6"/>
<accession>A0A1W1BZQ6</accession>
<organism evidence="1">
    <name type="scientific">hydrothermal vent metagenome</name>
    <dbReference type="NCBI Taxonomy" id="652676"/>
    <lineage>
        <taxon>unclassified sequences</taxon>
        <taxon>metagenomes</taxon>
        <taxon>ecological metagenomes</taxon>
    </lineage>
</organism>
<proteinExistence type="predicted"/>
<sequence>MHKVRSTFTISDFMIDELNSVSRELDEKKSHIVEKALSMYFDVLDERLADKRLKDLDQGKEKITPADEFFKDLGI</sequence>
<reference evidence="1" key="1">
    <citation type="submission" date="2016-10" db="EMBL/GenBank/DDBJ databases">
        <authorList>
            <person name="de Groot N.N."/>
        </authorList>
    </citation>
    <scope>NUCLEOTIDE SEQUENCE</scope>
</reference>
<evidence type="ECO:0000313" key="1">
    <source>
        <dbReference type="EMBL" id="SFV58986.1"/>
    </source>
</evidence>
<evidence type="ECO:0008006" key="2">
    <source>
        <dbReference type="Google" id="ProtNLM"/>
    </source>
</evidence>
<dbReference type="EMBL" id="FPHF01000046">
    <property type="protein sequence ID" value="SFV58986.1"/>
    <property type="molecule type" value="Genomic_DNA"/>
</dbReference>
<gene>
    <name evidence="1" type="ORF">MNB_SM-4-974</name>
</gene>
<protein>
    <recommendedName>
        <fullName evidence="2">CopG family transcriptional regulator</fullName>
    </recommendedName>
</protein>
<name>A0A1W1BZQ6_9ZZZZ</name>